<protein>
    <submittedName>
        <fullName evidence="2">Short-subunit dehydrogenase</fullName>
    </submittedName>
</protein>
<dbReference type="Gene3D" id="3.40.50.720">
    <property type="entry name" value="NAD(P)-binding Rossmann-like Domain"/>
    <property type="match status" value="1"/>
</dbReference>
<dbReference type="InterPro" id="IPR036291">
    <property type="entry name" value="NAD(P)-bd_dom_sf"/>
</dbReference>
<dbReference type="RefSeq" id="WP_110250335.1">
    <property type="nucleotide sequence ID" value="NZ_QJJR01000002.1"/>
</dbReference>
<accession>A0A2V3WCJ5</accession>
<dbReference type="PRINTS" id="PR00080">
    <property type="entry name" value="SDRFAMILY"/>
</dbReference>
<keyword evidence="3" id="KW-1185">Reference proteome</keyword>
<dbReference type="CDD" id="cd05325">
    <property type="entry name" value="carb_red_sniffer_like_SDR_c"/>
    <property type="match status" value="1"/>
</dbReference>
<evidence type="ECO:0000313" key="2">
    <source>
        <dbReference type="EMBL" id="PXW92446.1"/>
    </source>
</evidence>
<dbReference type="AlphaFoldDB" id="A0A2V3WCJ5"/>
<dbReference type="PANTHER" id="PTHR45458:SF1">
    <property type="entry name" value="SHORT CHAIN DEHYDROGENASE"/>
    <property type="match status" value="1"/>
</dbReference>
<dbReference type="GO" id="GO:0016616">
    <property type="term" value="F:oxidoreductase activity, acting on the CH-OH group of donors, NAD or NADP as acceptor"/>
    <property type="evidence" value="ECO:0007669"/>
    <property type="project" value="TreeGrafter"/>
</dbReference>
<comment type="caution">
    <text evidence="2">The sequence shown here is derived from an EMBL/GenBank/DDBJ whole genome shotgun (WGS) entry which is preliminary data.</text>
</comment>
<comment type="similarity">
    <text evidence="1">Belongs to the short-chain dehydrogenases/reductases (SDR) family.</text>
</comment>
<sequence length="227" mass="24563">MTVLITGANRGLGLALVKEALANNEQVIATYRQDSGELSTITDPSLITFTCDVAEDSSVEQLANHIKARGLPIDVLINNAGVLIGREQGLLDVSMEVCLQAFNVNTLGPLRMVQAIYPLMTTSAEKCIINISSESASLTNAYAKDFPYGLSKVALNMVTEKVYSECKDENVVVYSVHPGWMHTDMGGEQAPLNPHEVASAIFTNFVIDKPAVGASRFFNYKGEVLSF</sequence>
<dbReference type="PANTHER" id="PTHR45458">
    <property type="entry name" value="SHORT-CHAIN DEHYDROGENASE/REDUCTASE SDR"/>
    <property type="match status" value="1"/>
</dbReference>
<dbReference type="OrthoDB" id="5786478at2"/>
<evidence type="ECO:0000256" key="1">
    <source>
        <dbReference type="RuleBase" id="RU000363"/>
    </source>
</evidence>
<gene>
    <name evidence="2" type="ORF">DES38_10224</name>
</gene>
<dbReference type="PRINTS" id="PR00081">
    <property type="entry name" value="GDHRDH"/>
</dbReference>
<dbReference type="Pfam" id="PF00106">
    <property type="entry name" value="adh_short"/>
    <property type="match status" value="1"/>
</dbReference>
<dbReference type="InterPro" id="IPR052184">
    <property type="entry name" value="SDR_enzymes"/>
</dbReference>
<proteinExistence type="inferred from homology"/>
<evidence type="ECO:0000313" key="3">
    <source>
        <dbReference type="Proteomes" id="UP000247922"/>
    </source>
</evidence>
<dbReference type="EMBL" id="QJJR01000002">
    <property type="protein sequence ID" value="PXW92446.1"/>
    <property type="molecule type" value="Genomic_DNA"/>
</dbReference>
<dbReference type="Proteomes" id="UP000247922">
    <property type="component" value="Unassembled WGS sequence"/>
</dbReference>
<dbReference type="SUPFAM" id="SSF51735">
    <property type="entry name" value="NAD(P)-binding Rossmann-fold domains"/>
    <property type="match status" value="1"/>
</dbReference>
<name>A0A2V3WCJ5_9BACI</name>
<dbReference type="InterPro" id="IPR002347">
    <property type="entry name" value="SDR_fam"/>
</dbReference>
<reference evidence="2 3" key="1">
    <citation type="submission" date="2018-05" db="EMBL/GenBank/DDBJ databases">
        <title>Genomic Encyclopedia of Type Strains, Phase IV (KMG-IV): sequencing the most valuable type-strain genomes for metagenomic binning, comparative biology and taxonomic classification.</title>
        <authorList>
            <person name="Goeker M."/>
        </authorList>
    </citation>
    <scope>NUCLEOTIDE SEQUENCE [LARGE SCALE GENOMIC DNA]</scope>
    <source>
        <strain evidence="2 3">DSM 22440</strain>
    </source>
</reference>
<organism evidence="2 3">
    <name type="scientific">Streptohalobacillus salinus</name>
    <dbReference type="NCBI Taxonomy" id="621096"/>
    <lineage>
        <taxon>Bacteria</taxon>
        <taxon>Bacillati</taxon>
        <taxon>Bacillota</taxon>
        <taxon>Bacilli</taxon>
        <taxon>Bacillales</taxon>
        <taxon>Bacillaceae</taxon>
        <taxon>Streptohalobacillus</taxon>
    </lineage>
</organism>